<sequence length="256" mass="27405">MASFLNAELPSDDEADEDFNPTLAPEDNESASKRSKLTVGLPDGESTHTKTARKARVDALWQQLSAKCAPPKRAKTGQEAATEQSTTPATKEAEQPSAAGATEQSADEQDRRRRVAAAALAAAKAAAAASASRQYGMPQVTEVRRFAGQEVTVTRAARPAEAARASAGAEPAPERPRGGMDAVLASLSGPKKVTVLDKTRSDWTEFKSADADIDAELEAHKRSAGQARGYLEKQAFLQEADVKQYEAERDQRLRGR</sequence>
<name>A0AAD9IN40_PROWI</name>
<protein>
    <recommendedName>
        <fullName evidence="2">BCNT-C domain-containing protein</fullName>
    </recommendedName>
</protein>
<dbReference type="PANTHER" id="PTHR48295:SF1">
    <property type="entry name" value="SWR1-COMPLEX PROTEIN 5"/>
    <property type="match status" value="1"/>
</dbReference>
<dbReference type="PANTHER" id="PTHR48295">
    <property type="entry name" value="CRANIOFACIAL DEVELOPMENT PROTEIN 1"/>
    <property type="match status" value="1"/>
</dbReference>
<feature type="compositionally biased region" description="Low complexity" evidence="1">
    <location>
        <begin position="155"/>
        <end position="171"/>
    </location>
</feature>
<organism evidence="3 4">
    <name type="scientific">Prototheca wickerhamii</name>
    <dbReference type="NCBI Taxonomy" id="3111"/>
    <lineage>
        <taxon>Eukaryota</taxon>
        <taxon>Viridiplantae</taxon>
        <taxon>Chlorophyta</taxon>
        <taxon>core chlorophytes</taxon>
        <taxon>Trebouxiophyceae</taxon>
        <taxon>Chlorellales</taxon>
        <taxon>Chlorellaceae</taxon>
        <taxon>Prototheca</taxon>
    </lineage>
</organism>
<dbReference type="Pfam" id="PF07572">
    <property type="entry name" value="BCNT"/>
    <property type="match status" value="1"/>
</dbReference>
<dbReference type="AlphaFoldDB" id="A0AAD9IN40"/>
<evidence type="ECO:0000256" key="1">
    <source>
        <dbReference type="SAM" id="MobiDB-lite"/>
    </source>
</evidence>
<dbReference type="InterPro" id="IPR027124">
    <property type="entry name" value="Swc5/CFDP1/2"/>
</dbReference>
<evidence type="ECO:0000313" key="3">
    <source>
        <dbReference type="EMBL" id="KAK2079387.1"/>
    </source>
</evidence>
<dbReference type="PROSITE" id="PS51279">
    <property type="entry name" value="BCNT_C"/>
    <property type="match status" value="1"/>
</dbReference>
<proteinExistence type="predicted"/>
<feature type="region of interest" description="Disordered" evidence="1">
    <location>
        <begin position="154"/>
        <end position="181"/>
    </location>
</feature>
<dbReference type="InterPro" id="IPR011421">
    <property type="entry name" value="BCNT-C"/>
</dbReference>
<evidence type="ECO:0000313" key="4">
    <source>
        <dbReference type="Proteomes" id="UP001255856"/>
    </source>
</evidence>
<evidence type="ECO:0000259" key="2">
    <source>
        <dbReference type="PROSITE" id="PS51279"/>
    </source>
</evidence>
<feature type="compositionally biased region" description="Polar residues" evidence="1">
    <location>
        <begin position="79"/>
        <end position="89"/>
    </location>
</feature>
<feature type="compositionally biased region" description="Acidic residues" evidence="1">
    <location>
        <begin position="10"/>
        <end position="19"/>
    </location>
</feature>
<comment type="caution">
    <text evidence="3">The sequence shown here is derived from an EMBL/GenBank/DDBJ whole genome shotgun (WGS) entry which is preliminary data.</text>
</comment>
<accession>A0AAD9IN40</accession>
<feature type="domain" description="BCNT-C" evidence="2">
    <location>
        <begin position="174"/>
        <end position="256"/>
    </location>
</feature>
<dbReference type="EMBL" id="JASFZW010000003">
    <property type="protein sequence ID" value="KAK2079387.1"/>
    <property type="molecule type" value="Genomic_DNA"/>
</dbReference>
<keyword evidence="4" id="KW-1185">Reference proteome</keyword>
<feature type="region of interest" description="Disordered" evidence="1">
    <location>
        <begin position="1"/>
        <end position="117"/>
    </location>
</feature>
<gene>
    <name evidence="3" type="ORF">QBZ16_003078</name>
</gene>
<dbReference type="Proteomes" id="UP001255856">
    <property type="component" value="Unassembled WGS sequence"/>
</dbReference>
<reference evidence="3" key="1">
    <citation type="submission" date="2021-01" db="EMBL/GenBank/DDBJ databases">
        <authorList>
            <person name="Eckstrom K.M.E."/>
        </authorList>
    </citation>
    <scope>NUCLEOTIDE SEQUENCE</scope>
    <source>
        <strain evidence="3">UVCC 0001</strain>
    </source>
</reference>